<evidence type="ECO:0000313" key="2">
    <source>
        <dbReference type="Proteomes" id="UP000002668"/>
    </source>
</evidence>
<dbReference type="VEuPathDB" id="FungiDB:LEMA_P084120.1"/>
<dbReference type="OMA" id="WPWDVVV"/>
<proteinExistence type="predicted"/>
<reference evidence="2" key="1">
    <citation type="journal article" date="2011" name="Nat. Commun.">
        <title>Effector diversification within compartments of the Leptosphaeria maculans genome affected by Repeat-Induced Point mutations.</title>
        <authorList>
            <person name="Rouxel T."/>
            <person name="Grandaubert J."/>
            <person name="Hane J.K."/>
            <person name="Hoede C."/>
            <person name="van de Wouw A.P."/>
            <person name="Couloux A."/>
            <person name="Dominguez V."/>
            <person name="Anthouard V."/>
            <person name="Bally P."/>
            <person name="Bourras S."/>
            <person name="Cozijnsen A.J."/>
            <person name="Ciuffetti L.M."/>
            <person name="Degrave A."/>
            <person name="Dilmaghani A."/>
            <person name="Duret L."/>
            <person name="Fudal I."/>
            <person name="Goodwin S.B."/>
            <person name="Gout L."/>
            <person name="Glaser N."/>
            <person name="Linglin J."/>
            <person name="Kema G.H.J."/>
            <person name="Lapalu N."/>
            <person name="Lawrence C.B."/>
            <person name="May K."/>
            <person name="Meyer M."/>
            <person name="Ollivier B."/>
            <person name="Poulain J."/>
            <person name="Schoch C.L."/>
            <person name="Simon A."/>
            <person name="Spatafora J.W."/>
            <person name="Stachowiak A."/>
            <person name="Turgeon B.G."/>
            <person name="Tyler B.M."/>
            <person name="Vincent D."/>
            <person name="Weissenbach J."/>
            <person name="Amselem J."/>
            <person name="Quesneville H."/>
            <person name="Oliver R.P."/>
            <person name="Wincker P."/>
            <person name="Balesdent M.-H."/>
            <person name="Howlett B.J."/>
        </authorList>
    </citation>
    <scope>NUCLEOTIDE SEQUENCE [LARGE SCALE GENOMIC DNA]</scope>
    <source>
        <strain evidence="2">JN3 / isolate v23.1.3 / race Av1-4-5-6-7-8</strain>
    </source>
</reference>
<organism evidence="1 2">
    <name type="scientific">Leptosphaeria maculans (strain JN3 / isolate v23.1.3 / race Av1-4-5-6-7-8)</name>
    <name type="common">Blackleg fungus</name>
    <name type="synonym">Phoma lingam</name>
    <dbReference type="NCBI Taxonomy" id="985895"/>
    <lineage>
        <taxon>Eukaryota</taxon>
        <taxon>Fungi</taxon>
        <taxon>Dikarya</taxon>
        <taxon>Ascomycota</taxon>
        <taxon>Pezizomycotina</taxon>
        <taxon>Dothideomycetes</taxon>
        <taxon>Pleosporomycetidae</taxon>
        <taxon>Pleosporales</taxon>
        <taxon>Pleosporineae</taxon>
        <taxon>Leptosphaeriaceae</taxon>
        <taxon>Plenodomus</taxon>
        <taxon>Plenodomus lingam/Leptosphaeria maculans species complex</taxon>
    </lineage>
</organism>
<dbReference type="eggNOG" id="ENOG502TD6D">
    <property type="taxonomic scope" value="Eukaryota"/>
</dbReference>
<dbReference type="EMBL" id="FP929135">
    <property type="protein sequence ID" value="CBX99173.1"/>
    <property type="molecule type" value="Genomic_DNA"/>
</dbReference>
<dbReference type="OrthoDB" id="3753685at2759"/>
<dbReference type="Proteomes" id="UP000002668">
    <property type="component" value="Genome"/>
</dbReference>
<keyword evidence="2" id="KW-1185">Reference proteome</keyword>
<accession>E5A6C8</accession>
<protein>
    <submittedName>
        <fullName evidence="1">Uncharacterized protein</fullName>
    </submittedName>
</protein>
<name>E5A6C8_LEPMJ</name>
<dbReference type="HOGENOM" id="CLU_097649_0_0_1"/>
<gene>
    <name evidence="1" type="ORF">LEMA_P084120.1</name>
</gene>
<evidence type="ECO:0000313" key="1">
    <source>
        <dbReference type="EMBL" id="CBX99173.1"/>
    </source>
</evidence>
<sequence length="295" mass="34337">MSGVMCVWATLPEEALDWYENEYLPERTNAHSKSTIYCEATESGLDSEPIGHLGTPWELMSVYEVEDIKQMSKESYDKKTHPPKEMMNGILKGSRFDVKTCREIARWGGDHWDGDVNRITSVTAMEWRIPKEEEEEVITFYTKDLAPMVAESEDVLRFRLFEVENATFLEGENYVTKEKDSLHTYFTLVEFETDEWPWDKIMQLSENPKWRRYFESQEIVKWQTSHYMVNRAYLPEQSSKPDEEDSKASTAFSRDESAMSFPRIAPGVGSPMVFFNFPPAVCVLMLCIICQEDTE</sequence>
<dbReference type="InParanoid" id="E5A6C8"/>
<dbReference type="AlphaFoldDB" id="E5A6C8"/>